<feature type="transmembrane region" description="Helical" evidence="1">
    <location>
        <begin position="193"/>
        <end position="214"/>
    </location>
</feature>
<evidence type="ECO:0000313" key="3">
    <source>
        <dbReference type="Proteomes" id="UP001642540"/>
    </source>
</evidence>
<dbReference type="EMBL" id="CAXLJM020000085">
    <property type="protein sequence ID" value="CAL8130863.1"/>
    <property type="molecule type" value="Genomic_DNA"/>
</dbReference>
<keyword evidence="1" id="KW-0472">Membrane</keyword>
<proteinExistence type="predicted"/>
<reference evidence="2 3" key="1">
    <citation type="submission" date="2024-08" db="EMBL/GenBank/DDBJ databases">
        <authorList>
            <person name="Cucini C."/>
            <person name="Frati F."/>
        </authorList>
    </citation>
    <scope>NUCLEOTIDE SEQUENCE [LARGE SCALE GENOMIC DNA]</scope>
</reference>
<feature type="transmembrane region" description="Helical" evidence="1">
    <location>
        <begin position="220"/>
        <end position="240"/>
    </location>
</feature>
<comment type="caution">
    <text evidence="2">The sequence shown here is derived from an EMBL/GenBank/DDBJ whole genome shotgun (WGS) entry which is preliminary data.</text>
</comment>
<keyword evidence="1" id="KW-1133">Transmembrane helix</keyword>
<evidence type="ECO:0000256" key="1">
    <source>
        <dbReference type="SAM" id="Phobius"/>
    </source>
</evidence>
<accession>A0ABP1RMH4</accession>
<evidence type="ECO:0000313" key="2">
    <source>
        <dbReference type="EMBL" id="CAL8130863.1"/>
    </source>
</evidence>
<keyword evidence="3" id="KW-1185">Reference proteome</keyword>
<dbReference type="Proteomes" id="UP001642540">
    <property type="component" value="Unassembled WGS sequence"/>
</dbReference>
<keyword evidence="1" id="KW-0812">Transmembrane</keyword>
<feature type="transmembrane region" description="Helical" evidence="1">
    <location>
        <begin position="42"/>
        <end position="64"/>
    </location>
</feature>
<feature type="transmembrane region" description="Helical" evidence="1">
    <location>
        <begin position="151"/>
        <end position="172"/>
    </location>
</feature>
<gene>
    <name evidence="2" type="ORF">ODALV1_LOCUS23921</name>
</gene>
<organism evidence="2 3">
    <name type="scientific">Orchesella dallaii</name>
    <dbReference type="NCBI Taxonomy" id="48710"/>
    <lineage>
        <taxon>Eukaryota</taxon>
        <taxon>Metazoa</taxon>
        <taxon>Ecdysozoa</taxon>
        <taxon>Arthropoda</taxon>
        <taxon>Hexapoda</taxon>
        <taxon>Collembola</taxon>
        <taxon>Entomobryomorpha</taxon>
        <taxon>Entomobryoidea</taxon>
        <taxon>Orchesellidae</taxon>
        <taxon>Orchesellinae</taxon>
        <taxon>Orchesella</taxon>
    </lineage>
</organism>
<protein>
    <submittedName>
        <fullName evidence="2">Uncharacterized protein</fullName>
    </submittedName>
</protein>
<feature type="transmembrane region" description="Helical" evidence="1">
    <location>
        <begin position="85"/>
        <end position="107"/>
    </location>
</feature>
<sequence>MITKRIKNYLAFRLHLNKLSGFSMFHWDPEQNQIVLSSSRMYYAWLGTLAFVWCFFLPASIMLVTNFWKLRAEDIGHKRYEHQQVVVAFCVLCILLIIWISLIGTLLKEHLIDSKNLANECLRLDTKLSRMISKSTKFSSKFQFLIKICEWVAVLYSIASIVLPTLFALGMFHPIHPNRRILEDLFGVQIEFNLTNVCLNIAYFFFAISIANTGSAMFVIYYQVGFLCLTWCRSLTPVAISKFHFLERRIIYRTNELGFQSAQKIIFVYRFNCSELIDWTDGYPESNWDPILDYRINEKLFVAKSNWFRIQVIRNINTNSLQMATSIDAGAFVHTRAYLERRGPILLSTLPLNFLFVIEFMNQEDIRWDLYHLSYGKTLKTYHQKVTIYCKYIALARHLSEHEEVGIRRECD</sequence>
<name>A0ABP1RMH4_9HEXA</name>